<keyword evidence="3 6" id="KW-0378">Hydrolase</keyword>
<proteinExistence type="inferred from homology"/>
<comment type="similarity">
    <text evidence="1">Belongs to the peptidase C40 family.</text>
</comment>
<evidence type="ECO:0000259" key="5">
    <source>
        <dbReference type="PROSITE" id="PS51935"/>
    </source>
</evidence>
<dbReference type="KEGG" id="bgx:ESN35_03360"/>
<dbReference type="InterPro" id="IPR038765">
    <property type="entry name" value="Papain-like_cys_pep_sf"/>
</dbReference>
<dbReference type="AlphaFoldDB" id="A0A4P6DVE3"/>
<dbReference type="GO" id="GO:0006508">
    <property type="term" value="P:proteolysis"/>
    <property type="evidence" value="ECO:0007669"/>
    <property type="project" value="UniProtKB-KW"/>
</dbReference>
<dbReference type="InterPro" id="IPR057370">
    <property type="entry name" value="ELLD"/>
</dbReference>
<dbReference type="PROSITE" id="PS51935">
    <property type="entry name" value="NLPC_P60"/>
    <property type="match status" value="1"/>
</dbReference>
<keyword evidence="2" id="KW-0645">Protease</keyword>
<sequence>MGNLNTLINRMRYWCAEVSLGYDQTQRWNIYPGGECDCSSLVIYALREAGFDTGGATYTGNLSAALTASGWRRLPVDGNPRPGDILLNDVHHVAVYLGNGQLAQASISENGTISGAAGDQTGRETNIRAYYSYPWNAYLRYGADQSSVSGALAVDGSCGPLTVAKWQAVMGTPVDSVVSGQLIPDGTTYARPALADECVTYGGYGSQLVVAVQRRLKGAGVYTGSLDGLLGPKTIDGLHRHLGVATEAMRPWTSFGPGLVRALQTRLNTNTF</sequence>
<evidence type="ECO:0000256" key="2">
    <source>
        <dbReference type="ARBA" id="ARBA00022670"/>
    </source>
</evidence>
<dbReference type="SUPFAM" id="SSF54001">
    <property type="entry name" value="Cysteine proteinases"/>
    <property type="match status" value="1"/>
</dbReference>
<dbReference type="EMBL" id="CP035464">
    <property type="protein sequence ID" value="QAY32574.1"/>
    <property type="molecule type" value="Genomic_DNA"/>
</dbReference>
<feature type="domain" description="NlpC/P60" evidence="5">
    <location>
        <begin position="1"/>
        <end position="142"/>
    </location>
</feature>
<dbReference type="GO" id="GO:0008234">
    <property type="term" value="F:cysteine-type peptidase activity"/>
    <property type="evidence" value="ECO:0007669"/>
    <property type="project" value="UniProtKB-KW"/>
</dbReference>
<evidence type="ECO:0000256" key="3">
    <source>
        <dbReference type="ARBA" id="ARBA00022801"/>
    </source>
</evidence>
<evidence type="ECO:0000256" key="4">
    <source>
        <dbReference type="ARBA" id="ARBA00022807"/>
    </source>
</evidence>
<dbReference type="Proteomes" id="UP000293589">
    <property type="component" value="Chromosome"/>
</dbReference>
<keyword evidence="4" id="KW-0788">Thiol protease</keyword>
<dbReference type="InterPro" id="IPR000064">
    <property type="entry name" value="NLP_P60_dom"/>
</dbReference>
<gene>
    <name evidence="6" type="ORF">ESN35_03360</name>
</gene>
<dbReference type="Gene3D" id="3.90.1720.10">
    <property type="entry name" value="endopeptidase domain like (from Nostoc punctiforme)"/>
    <property type="match status" value="1"/>
</dbReference>
<accession>A0A4P6DVE3</accession>
<evidence type="ECO:0000313" key="7">
    <source>
        <dbReference type="Proteomes" id="UP000293589"/>
    </source>
</evidence>
<dbReference type="RefSeq" id="WP_129237069.1">
    <property type="nucleotide sequence ID" value="NZ_CP035464.1"/>
</dbReference>
<reference evidence="6 7" key="1">
    <citation type="submission" date="2019-01" db="EMBL/GenBank/DDBJ databases">
        <title>Complete genome sequence of Bifidobacterium gallinarum CACC 514.</title>
        <authorList>
            <person name="Jung M."/>
        </authorList>
    </citation>
    <scope>NUCLEOTIDE SEQUENCE [LARGE SCALE GENOMIC DNA]</scope>
    <source>
        <strain evidence="6 7">CACC 514</strain>
    </source>
</reference>
<protein>
    <submittedName>
        <fullName evidence="6">Peptidoglycan hydrolase</fullName>
    </submittedName>
</protein>
<dbReference type="Pfam" id="PF25309">
    <property type="entry name" value="ELLD"/>
    <property type="match status" value="2"/>
</dbReference>
<organism evidence="6 7">
    <name type="scientific">Bifidobacterium pullorum subsp. gallinarum</name>
    <dbReference type="NCBI Taxonomy" id="78344"/>
    <lineage>
        <taxon>Bacteria</taxon>
        <taxon>Bacillati</taxon>
        <taxon>Actinomycetota</taxon>
        <taxon>Actinomycetes</taxon>
        <taxon>Bifidobacteriales</taxon>
        <taxon>Bifidobacteriaceae</taxon>
        <taxon>Bifidobacterium</taxon>
    </lineage>
</organism>
<evidence type="ECO:0000313" key="6">
    <source>
        <dbReference type="EMBL" id="QAY32574.1"/>
    </source>
</evidence>
<evidence type="ECO:0000256" key="1">
    <source>
        <dbReference type="ARBA" id="ARBA00007074"/>
    </source>
</evidence>
<name>A0A4P6DVE3_9BIFI</name>